<reference evidence="6 7" key="1">
    <citation type="submission" date="2024-02" db="EMBL/GenBank/DDBJ databases">
        <title>De novo assembly and annotation of 12 fungi associated with fruit tree decline syndrome in Ontario, Canada.</title>
        <authorList>
            <person name="Sulman M."/>
            <person name="Ellouze W."/>
            <person name="Ilyukhin E."/>
        </authorList>
    </citation>
    <scope>NUCLEOTIDE SEQUENCE [LARGE SCALE GENOMIC DNA]</scope>
    <source>
        <strain evidence="6 7">FDS-637</strain>
    </source>
</reference>
<comment type="similarity">
    <text evidence="2">Belongs to the major facilitator superfamily. Monocarboxylate porter (TC 2.A.1.13) family.</text>
</comment>
<dbReference type="Gene3D" id="1.20.1250.20">
    <property type="entry name" value="MFS general substrate transporter like domains"/>
    <property type="match status" value="2"/>
</dbReference>
<evidence type="ECO:0000313" key="6">
    <source>
        <dbReference type="EMBL" id="KAL0257243.1"/>
    </source>
</evidence>
<keyword evidence="4" id="KW-0812">Transmembrane</keyword>
<feature type="transmembrane region" description="Helical" evidence="4">
    <location>
        <begin position="202"/>
        <end position="226"/>
    </location>
</feature>
<keyword evidence="7" id="KW-1185">Reference proteome</keyword>
<gene>
    <name evidence="6" type="ORF">SLS55_008053</name>
</gene>
<comment type="subcellular location">
    <subcellularLocation>
        <location evidence="1">Membrane</location>
        <topology evidence="1">Multi-pass membrane protein</topology>
    </subcellularLocation>
</comment>
<feature type="transmembrane region" description="Helical" evidence="4">
    <location>
        <begin position="144"/>
        <end position="162"/>
    </location>
</feature>
<evidence type="ECO:0000256" key="3">
    <source>
        <dbReference type="SAM" id="MobiDB-lite"/>
    </source>
</evidence>
<evidence type="ECO:0000256" key="2">
    <source>
        <dbReference type="ARBA" id="ARBA00006727"/>
    </source>
</evidence>
<dbReference type="Proteomes" id="UP001430584">
    <property type="component" value="Unassembled WGS sequence"/>
</dbReference>
<dbReference type="PANTHER" id="PTHR11360">
    <property type="entry name" value="MONOCARBOXYLATE TRANSPORTER"/>
    <property type="match status" value="1"/>
</dbReference>
<dbReference type="InterPro" id="IPR020846">
    <property type="entry name" value="MFS_dom"/>
</dbReference>
<feature type="transmembrane region" description="Helical" evidence="4">
    <location>
        <begin position="114"/>
        <end position="137"/>
    </location>
</feature>
<dbReference type="Pfam" id="PF07690">
    <property type="entry name" value="MFS_1"/>
    <property type="match status" value="1"/>
</dbReference>
<name>A0ABR3C9F2_9PEZI</name>
<dbReference type="EMBL" id="JAJVCZ030000008">
    <property type="protein sequence ID" value="KAL0257243.1"/>
    <property type="molecule type" value="Genomic_DNA"/>
</dbReference>
<dbReference type="PANTHER" id="PTHR11360:SF281">
    <property type="entry name" value="ASPYRIDONES EFFLUX PROTEIN APDF-RELATED"/>
    <property type="match status" value="1"/>
</dbReference>
<feature type="transmembrane region" description="Helical" evidence="4">
    <location>
        <begin position="238"/>
        <end position="258"/>
    </location>
</feature>
<dbReference type="SUPFAM" id="SSF103473">
    <property type="entry name" value="MFS general substrate transporter"/>
    <property type="match status" value="1"/>
</dbReference>
<organism evidence="6 7">
    <name type="scientific">Diplodia seriata</name>
    <dbReference type="NCBI Taxonomy" id="420778"/>
    <lineage>
        <taxon>Eukaryota</taxon>
        <taxon>Fungi</taxon>
        <taxon>Dikarya</taxon>
        <taxon>Ascomycota</taxon>
        <taxon>Pezizomycotina</taxon>
        <taxon>Dothideomycetes</taxon>
        <taxon>Dothideomycetes incertae sedis</taxon>
        <taxon>Botryosphaeriales</taxon>
        <taxon>Botryosphaeriaceae</taxon>
        <taxon>Diplodia</taxon>
    </lineage>
</organism>
<feature type="compositionally biased region" description="Polar residues" evidence="3">
    <location>
        <begin position="32"/>
        <end position="59"/>
    </location>
</feature>
<sequence>MIIPMAYTMDEKGAWVKSDKDNRASWLSGTTQYSFNDPGQQDSSVSITSASSPGPSQYPTAAGPGDFPEGGFRAWSVAAGTAAALFCTMGYLNSFGVYQTYYRSHQLSSMTPSAISWIGSLQNFFVFFSSLFGGALFDRYGGPVIVAPAAAAYVLSIMLTSLCTEYWHFVLAQGVLGGISNGMVMSPALAATSQYFSRRRGAAMGLGIAGASLGAVVFPIALVKMLPDDSSPNVGFPWAVRVCGFIALGMLIWPSMAIRARLPPRNNSLILLSAFRRPVYLVTVAATFLLFLGFFTPLYFLPSYATAHTDLSAPLSTYLVAILNGASFFGRVVPGVLADKLGRFNTLAFAGISSGILTLCWTRCTTAPTIIAFAALYGFCSGAIVSGFTVALAFCADSPKNIGTYMGMGMAVASVAMLIGPPVNGAFLARYGGFEEMAIFSGLVCLAGGFVALAAKVAHGERLLSLL</sequence>
<evidence type="ECO:0000256" key="1">
    <source>
        <dbReference type="ARBA" id="ARBA00004141"/>
    </source>
</evidence>
<comment type="caution">
    <text evidence="6">The sequence shown here is derived from an EMBL/GenBank/DDBJ whole genome shotgun (WGS) entry which is preliminary data.</text>
</comment>
<dbReference type="PROSITE" id="PS50850">
    <property type="entry name" value="MFS"/>
    <property type="match status" value="1"/>
</dbReference>
<feature type="transmembrane region" description="Helical" evidence="4">
    <location>
        <begin position="168"/>
        <end position="190"/>
    </location>
</feature>
<keyword evidence="4" id="KW-1133">Transmembrane helix</keyword>
<evidence type="ECO:0000259" key="5">
    <source>
        <dbReference type="PROSITE" id="PS50850"/>
    </source>
</evidence>
<dbReference type="GeneID" id="92012138"/>
<accession>A0ABR3C9F2</accession>
<feature type="transmembrane region" description="Helical" evidence="4">
    <location>
        <begin position="74"/>
        <end position="94"/>
    </location>
</feature>
<feature type="domain" description="Major facilitator superfamily (MFS) profile" evidence="5">
    <location>
        <begin position="76"/>
        <end position="459"/>
    </location>
</feature>
<feature type="transmembrane region" description="Helical" evidence="4">
    <location>
        <begin position="370"/>
        <end position="395"/>
    </location>
</feature>
<feature type="transmembrane region" description="Helical" evidence="4">
    <location>
        <begin position="344"/>
        <end position="364"/>
    </location>
</feature>
<dbReference type="InterPro" id="IPR011701">
    <property type="entry name" value="MFS"/>
</dbReference>
<evidence type="ECO:0000256" key="4">
    <source>
        <dbReference type="SAM" id="Phobius"/>
    </source>
</evidence>
<dbReference type="InterPro" id="IPR050327">
    <property type="entry name" value="Proton-linked_MCT"/>
</dbReference>
<proteinExistence type="inferred from homology"/>
<feature type="region of interest" description="Disordered" evidence="3">
    <location>
        <begin position="32"/>
        <end position="62"/>
    </location>
</feature>
<dbReference type="CDD" id="cd17352">
    <property type="entry name" value="MFS_MCT_SLC16"/>
    <property type="match status" value="1"/>
</dbReference>
<protein>
    <recommendedName>
        <fullName evidence="5">Major facilitator superfamily (MFS) profile domain-containing protein</fullName>
    </recommendedName>
</protein>
<keyword evidence="4" id="KW-0472">Membrane</keyword>
<dbReference type="InterPro" id="IPR036259">
    <property type="entry name" value="MFS_trans_sf"/>
</dbReference>
<evidence type="ECO:0000313" key="7">
    <source>
        <dbReference type="Proteomes" id="UP001430584"/>
    </source>
</evidence>
<feature type="transmembrane region" description="Helical" evidence="4">
    <location>
        <begin position="313"/>
        <end position="332"/>
    </location>
</feature>
<dbReference type="RefSeq" id="XP_066630272.1">
    <property type="nucleotide sequence ID" value="XM_066779468.1"/>
</dbReference>
<feature type="transmembrane region" description="Helical" evidence="4">
    <location>
        <begin position="439"/>
        <end position="458"/>
    </location>
</feature>
<feature type="transmembrane region" description="Helical" evidence="4">
    <location>
        <begin position="279"/>
        <end position="301"/>
    </location>
</feature>
<feature type="transmembrane region" description="Helical" evidence="4">
    <location>
        <begin position="402"/>
        <end position="419"/>
    </location>
</feature>